<keyword evidence="2 4" id="KW-0378">Hydrolase</keyword>
<keyword evidence="5" id="KW-1185">Reference proteome</keyword>
<dbReference type="AlphaFoldDB" id="A0AAE0U8H5"/>
<dbReference type="GO" id="GO:0006508">
    <property type="term" value="P:proteolysis"/>
    <property type="evidence" value="ECO:0007669"/>
    <property type="project" value="InterPro"/>
</dbReference>
<evidence type="ECO:0000313" key="4">
    <source>
        <dbReference type="EMBL" id="KAK3394702.1"/>
    </source>
</evidence>
<dbReference type="Proteomes" id="UP001285441">
    <property type="component" value="Unassembled WGS sequence"/>
</dbReference>
<organism evidence="4 5">
    <name type="scientific">Podospora didyma</name>
    <dbReference type="NCBI Taxonomy" id="330526"/>
    <lineage>
        <taxon>Eukaryota</taxon>
        <taxon>Fungi</taxon>
        <taxon>Dikarya</taxon>
        <taxon>Ascomycota</taxon>
        <taxon>Pezizomycotina</taxon>
        <taxon>Sordariomycetes</taxon>
        <taxon>Sordariomycetidae</taxon>
        <taxon>Sordariales</taxon>
        <taxon>Podosporaceae</taxon>
        <taxon>Podospora</taxon>
    </lineage>
</organism>
<dbReference type="SUPFAM" id="SSF53474">
    <property type="entry name" value="alpha/beta-Hydrolases"/>
    <property type="match status" value="1"/>
</dbReference>
<dbReference type="Gene3D" id="3.40.50.1820">
    <property type="entry name" value="alpha/beta hydrolase"/>
    <property type="match status" value="1"/>
</dbReference>
<dbReference type="PRINTS" id="PR00793">
    <property type="entry name" value="PROAMNOPTASE"/>
</dbReference>
<sequence length="471" mass="52844">MAAAIQPARLISRRAHLVPGKLHVTELFFEVPKNYANPEAGTLKLFGRSVTKYDRPIVPPSPSEAAKSERRPYLVYLEGGPGFGNREPQESALTRYALERGYQLLFLDYRGTGLSTPLNAEALAREGGPQAQADYLKLFRADTIVRDSEAVRMCLTADFPEEKKKWSIFGQSFGGFVSLTYLSKYPQGLREVFLTGGLAPVRRVAEDVYRATYRKVVERNQAYYNKFPEDVETVHELVKHISSCGGLPLPAGGKLTVDRLLSLGLSFGSHGGLDGVHAVILKLAADLDQFGFFTRAALVGFEQQLPLDTNPIYAILHEAIYCYKKGISSSWAAYRVGKEIHEFSWLGGKLSFSGMMSAKAPLYFSGEMIYPSYFDSYPQLVWMKEAANILADYDGWDDLYDEQQLLRNEVPVYAASFVDDMYVDFELARETANLVKGIKVFETNSMYHNAVRARSEEVIGQLFRMRDDTID</sequence>
<gene>
    <name evidence="4" type="ORF">B0H63DRAFT_55511</name>
</gene>
<dbReference type="InterPro" id="IPR000073">
    <property type="entry name" value="AB_hydrolase_1"/>
</dbReference>
<feature type="domain" description="AB hydrolase-1" evidence="3">
    <location>
        <begin position="73"/>
        <end position="234"/>
    </location>
</feature>
<comment type="caution">
    <text evidence="4">The sequence shown here is derived from an EMBL/GenBank/DDBJ whole genome shotgun (WGS) entry which is preliminary data.</text>
</comment>
<reference evidence="4" key="2">
    <citation type="submission" date="2023-06" db="EMBL/GenBank/DDBJ databases">
        <authorList>
            <consortium name="Lawrence Berkeley National Laboratory"/>
            <person name="Haridas S."/>
            <person name="Hensen N."/>
            <person name="Bonometti L."/>
            <person name="Westerberg I."/>
            <person name="Brannstrom I.O."/>
            <person name="Guillou S."/>
            <person name="Cros-Aarteil S."/>
            <person name="Calhoun S."/>
            <person name="Kuo A."/>
            <person name="Mondo S."/>
            <person name="Pangilinan J."/>
            <person name="Riley R."/>
            <person name="LaButti K."/>
            <person name="Andreopoulos B."/>
            <person name="Lipzen A."/>
            <person name="Chen C."/>
            <person name="Yanf M."/>
            <person name="Daum C."/>
            <person name="Ng V."/>
            <person name="Clum A."/>
            <person name="Steindorff A."/>
            <person name="Ohm R."/>
            <person name="Martin F."/>
            <person name="Silar P."/>
            <person name="Natvig D."/>
            <person name="Lalanne C."/>
            <person name="Gautier V."/>
            <person name="Ament-velasquez S.L."/>
            <person name="Kruys A."/>
            <person name="Hutchinson M.I."/>
            <person name="Powell A.J."/>
            <person name="Barry K."/>
            <person name="Miller A.N."/>
            <person name="Grigoriev I.V."/>
            <person name="Debuchy R."/>
            <person name="Gladieux P."/>
            <person name="Thoren M.H."/>
            <person name="Johannesson H."/>
        </authorList>
    </citation>
    <scope>NUCLEOTIDE SEQUENCE</scope>
    <source>
        <strain evidence="4">CBS 232.78</strain>
    </source>
</reference>
<accession>A0AAE0U8H5</accession>
<evidence type="ECO:0000256" key="1">
    <source>
        <dbReference type="ARBA" id="ARBA00010088"/>
    </source>
</evidence>
<dbReference type="InterPro" id="IPR051601">
    <property type="entry name" value="Serine_prot/Carboxylest_S33"/>
</dbReference>
<name>A0AAE0U8H5_9PEZI</name>
<dbReference type="PANTHER" id="PTHR43248:SF2">
    <property type="entry name" value="PROLYL AMINOPEPTIDASE"/>
    <property type="match status" value="1"/>
</dbReference>
<dbReference type="GO" id="GO:0008233">
    <property type="term" value="F:peptidase activity"/>
    <property type="evidence" value="ECO:0007669"/>
    <property type="project" value="InterPro"/>
</dbReference>
<evidence type="ECO:0000313" key="5">
    <source>
        <dbReference type="Proteomes" id="UP001285441"/>
    </source>
</evidence>
<dbReference type="EMBL" id="JAULSW010000001">
    <property type="protein sequence ID" value="KAK3394702.1"/>
    <property type="molecule type" value="Genomic_DNA"/>
</dbReference>
<dbReference type="Pfam" id="PF00561">
    <property type="entry name" value="Abhydrolase_1"/>
    <property type="match status" value="1"/>
</dbReference>
<comment type="similarity">
    <text evidence="1">Belongs to the peptidase S33 family.</text>
</comment>
<dbReference type="PANTHER" id="PTHR43248">
    <property type="entry name" value="2-SUCCINYL-6-HYDROXY-2,4-CYCLOHEXADIENE-1-CARBOXYLATE SYNTHASE"/>
    <property type="match status" value="1"/>
</dbReference>
<evidence type="ECO:0000256" key="2">
    <source>
        <dbReference type="ARBA" id="ARBA00022801"/>
    </source>
</evidence>
<protein>
    <submittedName>
        <fullName evidence="4">Alpha/Beta hydrolase protein</fullName>
    </submittedName>
</protein>
<proteinExistence type="inferred from homology"/>
<dbReference type="InterPro" id="IPR002410">
    <property type="entry name" value="Peptidase_S33"/>
</dbReference>
<reference evidence="4" key="1">
    <citation type="journal article" date="2023" name="Mol. Phylogenet. Evol.">
        <title>Genome-scale phylogeny and comparative genomics of the fungal order Sordariales.</title>
        <authorList>
            <person name="Hensen N."/>
            <person name="Bonometti L."/>
            <person name="Westerberg I."/>
            <person name="Brannstrom I.O."/>
            <person name="Guillou S."/>
            <person name="Cros-Aarteil S."/>
            <person name="Calhoun S."/>
            <person name="Haridas S."/>
            <person name="Kuo A."/>
            <person name="Mondo S."/>
            <person name="Pangilinan J."/>
            <person name="Riley R."/>
            <person name="LaButti K."/>
            <person name="Andreopoulos B."/>
            <person name="Lipzen A."/>
            <person name="Chen C."/>
            <person name="Yan M."/>
            <person name="Daum C."/>
            <person name="Ng V."/>
            <person name="Clum A."/>
            <person name="Steindorff A."/>
            <person name="Ohm R.A."/>
            <person name="Martin F."/>
            <person name="Silar P."/>
            <person name="Natvig D.O."/>
            <person name="Lalanne C."/>
            <person name="Gautier V."/>
            <person name="Ament-Velasquez S.L."/>
            <person name="Kruys A."/>
            <person name="Hutchinson M.I."/>
            <person name="Powell A.J."/>
            <person name="Barry K."/>
            <person name="Miller A.N."/>
            <person name="Grigoriev I.V."/>
            <person name="Debuchy R."/>
            <person name="Gladieux P."/>
            <person name="Hiltunen Thoren M."/>
            <person name="Johannesson H."/>
        </authorList>
    </citation>
    <scope>NUCLEOTIDE SEQUENCE</scope>
    <source>
        <strain evidence="4">CBS 232.78</strain>
    </source>
</reference>
<evidence type="ECO:0000259" key="3">
    <source>
        <dbReference type="Pfam" id="PF00561"/>
    </source>
</evidence>
<dbReference type="InterPro" id="IPR029058">
    <property type="entry name" value="AB_hydrolase_fold"/>
</dbReference>